<dbReference type="InterPro" id="IPR050370">
    <property type="entry name" value="HES_HEY"/>
</dbReference>
<dbReference type="GO" id="GO:0046983">
    <property type="term" value="F:protein dimerization activity"/>
    <property type="evidence" value="ECO:0007669"/>
    <property type="project" value="InterPro"/>
</dbReference>
<keyword evidence="6" id="KW-0805">Transcription regulation</keyword>
<dbReference type="Pfam" id="PF00010">
    <property type="entry name" value="HLH"/>
    <property type="match status" value="1"/>
</dbReference>
<evidence type="ECO:0000256" key="12">
    <source>
        <dbReference type="ARBA" id="ARBA00072975"/>
    </source>
</evidence>
<keyword evidence="4" id="KW-0221">Differentiation</keyword>
<evidence type="ECO:0000259" key="14">
    <source>
        <dbReference type="PROSITE" id="PS50888"/>
    </source>
</evidence>
<dbReference type="GO" id="GO:0048513">
    <property type="term" value="P:animal organ development"/>
    <property type="evidence" value="ECO:0007669"/>
    <property type="project" value="UniProtKB-ARBA"/>
</dbReference>
<keyword evidence="8" id="KW-0804">Transcription</keyword>
<dbReference type="CDD" id="cd11461">
    <property type="entry name" value="bHLH-O_HES5"/>
    <property type="match status" value="1"/>
</dbReference>
<accession>H3BB57</accession>
<name>H3BB57_LATCH</name>
<dbReference type="HOGENOM" id="CLU_068550_3_0_1"/>
<feature type="domain" description="Orange" evidence="15">
    <location>
        <begin position="91"/>
        <end position="123"/>
    </location>
</feature>
<keyword evidence="2" id="KW-0217">Developmental protein</keyword>
<dbReference type="FunFam" id="4.10.280.10:FF:000033">
    <property type="entry name" value="Transcription factor HES-5"/>
    <property type="match status" value="1"/>
</dbReference>
<keyword evidence="5" id="KW-0524">Neurogenesis</keyword>
<sequence>MTPASISVQYSNKYWTTKKHKLRKPIVEKMRRDRINNSIEQLKLLLRQEVQPNSKLEKADILEMAVSYLKEQNRLHLKTVASSQSNSHQDYKEGYTRCLQETLHFLSLHESKKEAQVKVLDHFQRVQTPAKELSSSVSPLHSLSCQTFPKQTAENNLKTLWRPW</sequence>
<reference evidence="16" key="2">
    <citation type="submission" date="2025-08" db="UniProtKB">
        <authorList>
            <consortium name="Ensembl"/>
        </authorList>
    </citation>
    <scope>IDENTIFICATION</scope>
</reference>
<evidence type="ECO:0000256" key="4">
    <source>
        <dbReference type="ARBA" id="ARBA00022782"/>
    </source>
</evidence>
<evidence type="ECO:0000256" key="2">
    <source>
        <dbReference type="ARBA" id="ARBA00022473"/>
    </source>
</evidence>
<dbReference type="GO" id="GO:0005634">
    <property type="term" value="C:nucleus"/>
    <property type="evidence" value="ECO:0007669"/>
    <property type="project" value="UniProtKB-SubCell"/>
</dbReference>
<dbReference type="InterPro" id="IPR003650">
    <property type="entry name" value="Orange_dom"/>
</dbReference>
<feature type="domain" description="BHLH" evidence="14">
    <location>
        <begin position="19"/>
        <end position="72"/>
    </location>
</feature>
<dbReference type="GeneTree" id="ENSGT00940000163190"/>
<dbReference type="GO" id="GO:0045596">
    <property type="term" value="P:negative regulation of cell differentiation"/>
    <property type="evidence" value="ECO:0007669"/>
    <property type="project" value="UniProtKB-ARBA"/>
</dbReference>
<dbReference type="GO" id="GO:0003677">
    <property type="term" value="F:DNA binding"/>
    <property type="evidence" value="ECO:0007669"/>
    <property type="project" value="UniProtKB-KW"/>
</dbReference>
<evidence type="ECO:0000313" key="16">
    <source>
        <dbReference type="Ensembl" id="ENSLACP00000019128.1"/>
    </source>
</evidence>
<evidence type="ECO:0000256" key="7">
    <source>
        <dbReference type="ARBA" id="ARBA00023125"/>
    </source>
</evidence>
<dbReference type="FunCoup" id="H3BB57">
    <property type="interactions" value="245"/>
</dbReference>
<keyword evidence="3" id="KW-0678">Repressor</keyword>
<evidence type="ECO:0000256" key="9">
    <source>
        <dbReference type="ARBA" id="ARBA00023242"/>
    </source>
</evidence>
<dbReference type="SMART" id="SM00353">
    <property type="entry name" value="HLH"/>
    <property type="match status" value="1"/>
</dbReference>
<protein>
    <recommendedName>
        <fullName evidence="12">Transcription factor HES-5</fullName>
    </recommendedName>
    <alternativeName>
        <fullName evidence="13">Hairy and enhancer of split 5</fullName>
    </alternativeName>
</protein>
<dbReference type="Ensembl" id="ENSLACT00000019261.1">
    <property type="protein sequence ID" value="ENSLACP00000019128.1"/>
    <property type="gene ID" value="ENSLACG00000016829.1"/>
</dbReference>
<dbReference type="GO" id="GO:0030154">
    <property type="term" value="P:cell differentiation"/>
    <property type="evidence" value="ECO:0007669"/>
    <property type="project" value="UniProtKB-KW"/>
</dbReference>
<dbReference type="Proteomes" id="UP000008672">
    <property type="component" value="Unassembled WGS sequence"/>
</dbReference>
<evidence type="ECO:0000259" key="15">
    <source>
        <dbReference type="PROSITE" id="PS51054"/>
    </source>
</evidence>
<evidence type="ECO:0000256" key="10">
    <source>
        <dbReference type="ARBA" id="ARBA00023791"/>
    </source>
</evidence>
<evidence type="ECO:0000256" key="11">
    <source>
        <dbReference type="ARBA" id="ARBA00060201"/>
    </source>
</evidence>
<comment type="subcellular location">
    <subcellularLocation>
        <location evidence="1">Nucleus</location>
    </subcellularLocation>
</comment>
<dbReference type="SUPFAM" id="SSF158457">
    <property type="entry name" value="Orange domain-like"/>
    <property type="match status" value="1"/>
</dbReference>
<dbReference type="PROSITE" id="PS51054">
    <property type="entry name" value="ORANGE"/>
    <property type="match status" value="1"/>
</dbReference>
<dbReference type="eggNOG" id="ENOG502S6S1">
    <property type="taxonomic scope" value="Eukaryota"/>
</dbReference>
<dbReference type="PANTHER" id="PTHR10985">
    <property type="entry name" value="BASIC HELIX-LOOP-HELIX TRANSCRIPTION FACTOR, HES-RELATED"/>
    <property type="match status" value="1"/>
</dbReference>
<dbReference type="Gene3D" id="4.10.280.10">
    <property type="entry name" value="Helix-loop-helix DNA-binding domain"/>
    <property type="match status" value="1"/>
</dbReference>
<evidence type="ECO:0000256" key="3">
    <source>
        <dbReference type="ARBA" id="ARBA00022491"/>
    </source>
</evidence>
<dbReference type="EMBL" id="AFYH01055115">
    <property type="status" value="NOT_ANNOTATED_CDS"/>
    <property type="molecule type" value="Genomic_DNA"/>
</dbReference>
<dbReference type="OMA" id="MAPVNIC"/>
<dbReference type="SUPFAM" id="SSF47459">
    <property type="entry name" value="HLH, helix-loop-helix DNA-binding domain"/>
    <property type="match status" value="1"/>
</dbReference>
<evidence type="ECO:0000256" key="6">
    <source>
        <dbReference type="ARBA" id="ARBA00023015"/>
    </source>
</evidence>
<dbReference type="Pfam" id="PF07527">
    <property type="entry name" value="Hairy_orange"/>
    <property type="match status" value="1"/>
</dbReference>
<dbReference type="InterPro" id="IPR036638">
    <property type="entry name" value="HLH_DNA-bd_sf"/>
</dbReference>
<evidence type="ECO:0000256" key="1">
    <source>
        <dbReference type="ARBA" id="ARBA00004123"/>
    </source>
</evidence>
<dbReference type="AlphaFoldDB" id="H3BB57"/>
<evidence type="ECO:0000256" key="13">
    <source>
        <dbReference type="ARBA" id="ARBA00081413"/>
    </source>
</evidence>
<dbReference type="GO" id="GO:0007399">
    <property type="term" value="P:nervous system development"/>
    <property type="evidence" value="ECO:0007669"/>
    <property type="project" value="UniProtKB-KW"/>
</dbReference>
<comment type="function">
    <text evidence="11">Transcriptional repressor of genes that require a bHLH protein for their transcription. Plays an important role as neurogenesis negative regulator.</text>
</comment>
<dbReference type="InParanoid" id="H3BB57"/>
<proteinExistence type="predicted"/>
<organism evidence="16 17">
    <name type="scientific">Latimeria chalumnae</name>
    <name type="common">Coelacanth</name>
    <dbReference type="NCBI Taxonomy" id="7897"/>
    <lineage>
        <taxon>Eukaryota</taxon>
        <taxon>Metazoa</taxon>
        <taxon>Chordata</taxon>
        <taxon>Craniata</taxon>
        <taxon>Vertebrata</taxon>
        <taxon>Euteleostomi</taxon>
        <taxon>Coelacanthiformes</taxon>
        <taxon>Coelacanthidae</taxon>
        <taxon>Latimeria</taxon>
    </lineage>
</organism>
<evidence type="ECO:0000256" key="8">
    <source>
        <dbReference type="ARBA" id="ARBA00023163"/>
    </source>
</evidence>
<reference evidence="16" key="3">
    <citation type="submission" date="2025-09" db="UniProtKB">
        <authorList>
            <consortium name="Ensembl"/>
        </authorList>
    </citation>
    <scope>IDENTIFICATION</scope>
</reference>
<comment type="subunit">
    <text evidence="10">Transcription repression requires formation of a complex with a corepressor protein of the Groucho/TLE family.</text>
</comment>
<gene>
    <name evidence="16" type="primary">LOC102346203</name>
</gene>
<dbReference type="GO" id="GO:0006355">
    <property type="term" value="P:regulation of DNA-templated transcription"/>
    <property type="evidence" value="ECO:0007669"/>
    <property type="project" value="InterPro"/>
</dbReference>
<keyword evidence="7" id="KW-0238">DNA-binding</keyword>
<dbReference type="SMART" id="SM00511">
    <property type="entry name" value="ORANGE"/>
    <property type="match status" value="1"/>
</dbReference>
<keyword evidence="9" id="KW-0539">Nucleus</keyword>
<evidence type="ECO:0000313" key="17">
    <source>
        <dbReference type="Proteomes" id="UP000008672"/>
    </source>
</evidence>
<dbReference type="PROSITE" id="PS50888">
    <property type="entry name" value="BHLH"/>
    <property type="match status" value="1"/>
</dbReference>
<dbReference type="InterPro" id="IPR011598">
    <property type="entry name" value="bHLH_dom"/>
</dbReference>
<keyword evidence="17" id="KW-1185">Reference proteome</keyword>
<evidence type="ECO:0000256" key="5">
    <source>
        <dbReference type="ARBA" id="ARBA00022902"/>
    </source>
</evidence>
<reference evidence="17" key="1">
    <citation type="submission" date="2011-08" db="EMBL/GenBank/DDBJ databases">
        <title>The draft genome of Latimeria chalumnae.</title>
        <authorList>
            <person name="Di Palma F."/>
            <person name="Alfoldi J."/>
            <person name="Johnson J."/>
            <person name="Berlin A."/>
            <person name="Gnerre S."/>
            <person name="Jaffe D."/>
            <person name="MacCallum I."/>
            <person name="Young S."/>
            <person name="Walker B.J."/>
            <person name="Lander E."/>
            <person name="Lindblad-Toh K."/>
        </authorList>
    </citation>
    <scope>NUCLEOTIDE SEQUENCE [LARGE SCALE GENOMIC DNA]</scope>
    <source>
        <strain evidence="17">Wild caught</strain>
    </source>
</reference>
<dbReference type="GO" id="GO:0097150">
    <property type="term" value="P:neuronal stem cell population maintenance"/>
    <property type="evidence" value="ECO:0007669"/>
    <property type="project" value="UniProtKB-ARBA"/>
</dbReference>